<comment type="caution">
    <text evidence="11">The sequence shown here is derived from an EMBL/GenBank/DDBJ whole genome shotgun (WGS) entry which is preliminary data.</text>
</comment>
<reference evidence="11 13" key="1">
    <citation type="submission" date="2015-09" db="EMBL/GenBank/DDBJ databases">
        <title>Draft genome sequence of Hydrogenibacillus schlegelii DSM 2000.</title>
        <authorList>
            <person name="Hemp J."/>
        </authorList>
    </citation>
    <scope>NUCLEOTIDE SEQUENCE [LARGE SCALE GENOMIC DNA]</scope>
    <source>
        <strain evidence="11 13">MA 48</strain>
    </source>
</reference>
<comment type="pathway">
    <text evidence="2 8">Amino-acid biosynthesis; L-valine biosynthesis; L-valine from pyruvate: step 1/4.</text>
</comment>
<dbReference type="FunFam" id="3.30.70.1150:FF:000001">
    <property type="entry name" value="Acetolactate synthase small subunit"/>
    <property type="match status" value="1"/>
</dbReference>
<evidence type="ECO:0000256" key="4">
    <source>
        <dbReference type="ARBA" id="ARBA00011744"/>
    </source>
</evidence>
<evidence type="ECO:0000256" key="7">
    <source>
        <dbReference type="ARBA" id="ARBA00048670"/>
    </source>
</evidence>
<dbReference type="InterPro" id="IPR039557">
    <property type="entry name" value="AHAS_ACT"/>
</dbReference>
<dbReference type="PANTHER" id="PTHR30239:SF0">
    <property type="entry name" value="ACETOLACTATE SYNTHASE SMALL SUBUNIT 1, CHLOROPLASTIC"/>
    <property type="match status" value="1"/>
</dbReference>
<dbReference type="FunFam" id="3.30.70.260:FF:000001">
    <property type="entry name" value="Acetolactate synthase, small subunit"/>
    <property type="match status" value="1"/>
</dbReference>
<dbReference type="InterPro" id="IPR002912">
    <property type="entry name" value="ACT_dom"/>
</dbReference>
<dbReference type="GO" id="GO:0005829">
    <property type="term" value="C:cytosol"/>
    <property type="evidence" value="ECO:0007669"/>
    <property type="project" value="TreeGrafter"/>
</dbReference>
<dbReference type="InterPro" id="IPR004789">
    <property type="entry name" value="Acetalactate_synth_ssu"/>
</dbReference>
<dbReference type="InterPro" id="IPR054480">
    <property type="entry name" value="AHAS_small-like_ACT"/>
</dbReference>
<keyword evidence="13" id="KW-1185">Reference proteome</keyword>
<dbReference type="EMBL" id="PEBV01000004">
    <property type="protein sequence ID" value="PTQ54418.1"/>
    <property type="molecule type" value="Genomic_DNA"/>
</dbReference>
<dbReference type="GO" id="GO:0009097">
    <property type="term" value="P:isoleucine biosynthetic process"/>
    <property type="evidence" value="ECO:0007669"/>
    <property type="project" value="UniProtKB-UniRule"/>
</dbReference>
<comment type="similarity">
    <text evidence="3 8">Belongs to the acetolactate synthase small subunit family.</text>
</comment>
<keyword evidence="5 8" id="KW-0028">Amino-acid biosynthesis</keyword>
<dbReference type="OrthoDB" id="9787365at2"/>
<dbReference type="PROSITE" id="PS51671">
    <property type="entry name" value="ACT"/>
    <property type="match status" value="1"/>
</dbReference>
<comment type="subunit">
    <text evidence="4 8">Dimer of large and small chains.</text>
</comment>
<dbReference type="NCBIfam" id="TIGR00119">
    <property type="entry name" value="acolac_sm"/>
    <property type="match status" value="1"/>
</dbReference>
<sequence>MKQLLSLLVRDQAGVLNRISGLFLRRGYNIDSITVGKSERPGLSRMTIVLDVEDEKAAEQVKKQLNKQIDVIKVVDLTHRSVVARELALIRVNATMAERAEIDHIIQPFRARILDVGRASVTVEVTGSSEKIDALIELLRPYGIKELARTGLTAFARELDVSAEAEAKSATGA</sequence>
<keyword evidence="8 10" id="KW-0808">Transferase</keyword>
<dbReference type="GO" id="GO:0003984">
    <property type="term" value="F:acetolactate synthase activity"/>
    <property type="evidence" value="ECO:0007669"/>
    <property type="project" value="UniProtKB-UniRule"/>
</dbReference>
<evidence type="ECO:0000256" key="6">
    <source>
        <dbReference type="ARBA" id="ARBA00023304"/>
    </source>
</evidence>
<dbReference type="SUPFAM" id="SSF55021">
    <property type="entry name" value="ACT-like"/>
    <property type="match status" value="2"/>
</dbReference>
<evidence type="ECO:0000313" key="13">
    <source>
        <dbReference type="Proteomes" id="UP000243024"/>
    </source>
</evidence>
<dbReference type="CDD" id="cd04878">
    <property type="entry name" value="ACT_AHAS"/>
    <property type="match status" value="1"/>
</dbReference>
<dbReference type="NCBIfam" id="NF008864">
    <property type="entry name" value="PRK11895.1"/>
    <property type="match status" value="1"/>
</dbReference>
<evidence type="ECO:0000313" key="11">
    <source>
        <dbReference type="EMBL" id="OAR05382.1"/>
    </source>
</evidence>
<dbReference type="Gene3D" id="3.30.70.260">
    <property type="match status" value="1"/>
</dbReference>
<dbReference type="EMBL" id="JAHHQF010000071">
    <property type="protein sequence ID" value="MBT9283040.1"/>
    <property type="molecule type" value="Genomic_DNA"/>
</dbReference>
<dbReference type="UniPathway" id="UPA00047">
    <property type="reaction ID" value="UER00055"/>
</dbReference>
<dbReference type="EC" id="2.2.1.6" evidence="8"/>
<evidence type="ECO:0000256" key="1">
    <source>
        <dbReference type="ARBA" id="ARBA00004974"/>
    </source>
</evidence>
<dbReference type="RefSeq" id="WP_066197314.1">
    <property type="nucleotide sequence ID" value="NZ_CBCSAS010000011.1"/>
</dbReference>
<dbReference type="Proteomes" id="UP000243024">
    <property type="component" value="Unassembled WGS sequence"/>
</dbReference>
<dbReference type="GO" id="GO:0009099">
    <property type="term" value="P:L-valine biosynthetic process"/>
    <property type="evidence" value="ECO:0007669"/>
    <property type="project" value="UniProtKB-UniRule"/>
</dbReference>
<comment type="catalytic activity">
    <reaction evidence="7 8">
        <text>2 pyruvate + H(+) = (2S)-2-acetolactate + CO2</text>
        <dbReference type="Rhea" id="RHEA:25249"/>
        <dbReference type="ChEBI" id="CHEBI:15361"/>
        <dbReference type="ChEBI" id="CHEBI:15378"/>
        <dbReference type="ChEBI" id="CHEBI:16526"/>
        <dbReference type="ChEBI" id="CHEBI:58476"/>
        <dbReference type="EC" id="2.2.1.6"/>
    </reaction>
</comment>
<evidence type="ECO:0000313" key="14">
    <source>
        <dbReference type="Proteomes" id="UP000244180"/>
    </source>
</evidence>
<proteinExistence type="inferred from homology"/>
<dbReference type="STRING" id="1484.SA87_10780"/>
<dbReference type="Pfam" id="PF10369">
    <property type="entry name" value="ALS_ss_C"/>
    <property type="match status" value="1"/>
</dbReference>
<comment type="function">
    <text evidence="8">Catalyzes the conversion of 2 pyruvate molecules into acetolactate in the first common step of the biosynthetic pathway of the branched-amino acids such as leucine, isoleucine, and valine.</text>
</comment>
<dbReference type="Gene3D" id="3.30.70.1150">
    <property type="entry name" value="ACT-like. Chain A, domain 2"/>
    <property type="match status" value="1"/>
</dbReference>
<evidence type="ECO:0000259" key="9">
    <source>
        <dbReference type="PROSITE" id="PS51671"/>
    </source>
</evidence>
<comment type="pathway">
    <text evidence="1 8">Amino-acid biosynthesis; L-isoleucine biosynthesis; L-isoleucine from 2-oxobutanoate: step 1/4.</text>
</comment>
<organism evidence="11 13">
    <name type="scientific">Hydrogenibacillus schlegelii</name>
    <name type="common">Bacillus schlegelii</name>
    <dbReference type="NCBI Taxonomy" id="1484"/>
    <lineage>
        <taxon>Bacteria</taxon>
        <taxon>Bacillati</taxon>
        <taxon>Bacillota</taxon>
        <taxon>Bacilli</taxon>
        <taxon>Bacillales</taxon>
        <taxon>Bacillales Family X. Incertae Sedis</taxon>
        <taxon>Hydrogenibacillus</taxon>
    </lineage>
</organism>
<name>A0A132MH88_HYDSH</name>
<evidence type="ECO:0000256" key="2">
    <source>
        <dbReference type="ARBA" id="ARBA00005025"/>
    </source>
</evidence>
<feature type="domain" description="ACT" evidence="9">
    <location>
        <begin position="4"/>
        <end position="79"/>
    </location>
</feature>
<dbReference type="PANTHER" id="PTHR30239">
    <property type="entry name" value="ACETOLACTATE SYNTHASE SMALL SUBUNIT"/>
    <property type="match status" value="1"/>
</dbReference>
<gene>
    <name evidence="10" type="primary">ilvN</name>
    <name evidence="12" type="ORF">HSCHL_0337</name>
    <name evidence="10" type="ORF">KM312_10440</name>
    <name evidence="11" type="ORF">SA87_10780</name>
</gene>
<dbReference type="GO" id="GO:1990610">
    <property type="term" value="F:acetolactate synthase regulator activity"/>
    <property type="evidence" value="ECO:0007669"/>
    <property type="project" value="UniProtKB-UniRule"/>
</dbReference>
<dbReference type="InterPro" id="IPR019455">
    <property type="entry name" value="Acetolactate_synth_ssu_C"/>
</dbReference>
<dbReference type="EMBL" id="JXBB01000001">
    <property type="protein sequence ID" value="OAR05382.1"/>
    <property type="molecule type" value="Genomic_DNA"/>
</dbReference>
<reference evidence="10" key="3">
    <citation type="journal article" date="2021" name="Microbiology">
        <title>Metagenomic Analysis of the Microbial Community in the Underground Coal Fire Area (Kemerovo Region, Russia) Revealed Predominance of Thermophilic Members of the Phyla Deinococcus-thermus, Aquificae, and Firmicutes.</title>
        <authorList>
            <person name="Kadnikov V."/>
            <person name="Mardanov A.V."/>
            <person name="Beletsky A.V."/>
            <person name="Karnachuk O.V."/>
            <person name="Ravin N.V."/>
        </authorList>
    </citation>
    <scope>NUCLEOTIDE SEQUENCE</scope>
    <source>
        <strain evidence="10">RBS10-49</strain>
    </source>
</reference>
<dbReference type="Proteomes" id="UP000244180">
    <property type="component" value="Unassembled WGS sequence"/>
</dbReference>
<dbReference type="Pfam" id="PF22629">
    <property type="entry name" value="ACT_AHAS_ss"/>
    <property type="match status" value="1"/>
</dbReference>
<keyword evidence="6 8" id="KW-0100">Branched-chain amino acid biosynthesis</keyword>
<accession>A0A132MH88</accession>
<reference evidence="12 14" key="2">
    <citation type="submission" date="2017-08" db="EMBL/GenBank/DDBJ databases">
        <title>Burning lignite coal seam in the remote Altai Mountains harbors a hydrogen-driven thermophilic microbial community.</title>
        <authorList>
            <person name="Kadnikov V.V."/>
            <person name="Mardanov A.V."/>
            <person name="Ivasenko D."/>
            <person name="Beletsky A.V."/>
            <person name="Karnachuk O.V."/>
            <person name="Ravin N.V."/>
        </authorList>
    </citation>
    <scope>NUCLEOTIDE SEQUENCE [LARGE SCALE GENOMIC DNA]</scope>
    <source>
        <strain evidence="12">AL33</strain>
    </source>
</reference>
<dbReference type="AlphaFoldDB" id="A0A132MH88"/>
<dbReference type="Proteomes" id="UP000748108">
    <property type="component" value="Unassembled WGS sequence"/>
</dbReference>
<evidence type="ECO:0000313" key="12">
    <source>
        <dbReference type="EMBL" id="PTQ54418.1"/>
    </source>
</evidence>
<evidence type="ECO:0000256" key="5">
    <source>
        <dbReference type="ARBA" id="ARBA00022605"/>
    </source>
</evidence>
<dbReference type="InterPro" id="IPR027271">
    <property type="entry name" value="Acetolactate_synth/TF_NikR_C"/>
</dbReference>
<protein>
    <recommendedName>
        <fullName evidence="8">Acetolactate synthase small subunit</fullName>
        <shortName evidence="8">AHAS</shortName>
        <shortName evidence="8">ALS</shortName>
        <ecNumber evidence="8">2.2.1.6</ecNumber>
    </recommendedName>
    <alternativeName>
        <fullName evidence="8">Acetohydroxy-acid synthase small subunit</fullName>
    </alternativeName>
</protein>
<evidence type="ECO:0000313" key="10">
    <source>
        <dbReference type="EMBL" id="MBT9283040.1"/>
    </source>
</evidence>
<dbReference type="UniPathway" id="UPA00049">
    <property type="reaction ID" value="UER00059"/>
</dbReference>
<evidence type="ECO:0000256" key="3">
    <source>
        <dbReference type="ARBA" id="ARBA00006341"/>
    </source>
</evidence>
<dbReference type="InterPro" id="IPR045865">
    <property type="entry name" value="ACT-like_dom_sf"/>
</dbReference>
<evidence type="ECO:0000256" key="8">
    <source>
        <dbReference type="RuleBase" id="RU368092"/>
    </source>
</evidence>